<proteinExistence type="predicted"/>
<keyword evidence="2" id="KW-1185">Reference proteome</keyword>
<dbReference type="Proteomes" id="UP001633002">
    <property type="component" value="Unassembled WGS sequence"/>
</dbReference>
<accession>A0ABD3GKM5</accession>
<dbReference type="Gene3D" id="3.40.50.1820">
    <property type="entry name" value="alpha/beta hydrolase"/>
    <property type="match status" value="1"/>
</dbReference>
<evidence type="ECO:0000313" key="2">
    <source>
        <dbReference type="Proteomes" id="UP001633002"/>
    </source>
</evidence>
<comment type="caution">
    <text evidence="1">The sequence shown here is derived from an EMBL/GenBank/DDBJ whole genome shotgun (WGS) entry which is preliminary data.</text>
</comment>
<name>A0ABD3GKM5_9MARC</name>
<gene>
    <name evidence="1" type="ORF">R1sor_022464</name>
</gene>
<dbReference type="EMBL" id="JBJQOH010000007">
    <property type="protein sequence ID" value="KAL3679508.1"/>
    <property type="molecule type" value="Genomic_DNA"/>
</dbReference>
<dbReference type="AlphaFoldDB" id="A0ABD3GKM5"/>
<dbReference type="InterPro" id="IPR029058">
    <property type="entry name" value="AB_hydrolase_fold"/>
</dbReference>
<reference evidence="1 2" key="1">
    <citation type="submission" date="2024-09" db="EMBL/GenBank/DDBJ databases">
        <title>Chromosome-scale assembly of Riccia sorocarpa.</title>
        <authorList>
            <person name="Paukszto L."/>
        </authorList>
    </citation>
    <scope>NUCLEOTIDE SEQUENCE [LARGE SCALE GENOMIC DNA]</scope>
    <source>
        <strain evidence="1">LP-2024</strain>
        <tissue evidence="1">Aerial parts of the thallus</tissue>
    </source>
</reference>
<evidence type="ECO:0000313" key="1">
    <source>
        <dbReference type="EMBL" id="KAL3679508.1"/>
    </source>
</evidence>
<sequence>MFHLGKGDFKNHAIIILYNTTIPELIFQSLFNQTSWYFDIVPCLSVGDDDDSNPIIDNKMDMEQTAKKTSIKDVLGFLVHKLEDAILPDDYTHVGVTLALDFSKSPRLTQTGKWIDLNNVENLHKYHNLKGYLHLVNDIFGGAKGDLEKPFKPVVIRDKWKEGERTND</sequence>
<protein>
    <submittedName>
        <fullName evidence="1">Uncharacterized protein</fullName>
    </submittedName>
</protein>
<organism evidence="1 2">
    <name type="scientific">Riccia sorocarpa</name>
    <dbReference type="NCBI Taxonomy" id="122646"/>
    <lineage>
        <taxon>Eukaryota</taxon>
        <taxon>Viridiplantae</taxon>
        <taxon>Streptophyta</taxon>
        <taxon>Embryophyta</taxon>
        <taxon>Marchantiophyta</taxon>
        <taxon>Marchantiopsida</taxon>
        <taxon>Marchantiidae</taxon>
        <taxon>Marchantiales</taxon>
        <taxon>Ricciaceae</taxon>
        <taxon>Riccia</taxon>
    </lineage>
</organism>